<proteinExistence type="predicted"/>
<dbReference type="AlphaFoldDB" id="A0AAV8PEU1"/>
<comment type="caution">
    <text evidence="1">The sequence shown here is derived from an EMBL/GenBank/DDBJ whole genome shotgun (WGS) entry which is preliminary data.</text>
</comment>
<dbReference type="Proteomes" id="UP001222027">
    <property type="component" value="Unassembled WGS sequence"/>
</dbReference>
<accession>A0AAV8PEU1</accession>
<sequence length="106" mass="11634">MAARTNNLLILPRLCPQFGREVASDSSSFRTPTSILCSSQMVGGAGDVHVVSIRRVRRIGYIARPSDLYQTRSSSKESVIDIELTTATTASSRVVPTSNMHHRLVF</sequence>
<dbReference type="EMBL" id="JAQQAF010000006">
    <property type="protein sequence ID" value="KAJ8479341.1"/>
    <property type="molecule type" value="Genomic_DNA"/>
</dbReference>
<keyword evidence="2" id="KW-1185">Reference proteome</keyword>
<evidence type="ECO:0000313" key="2">
    <source>
        <dbReference type="Proteomes" id="UP001222027"/>
    </source>
</evidence>
<gene>
    <name evidence="1" type="ORF">OPV22_023068</name>
</gene>
<evidence type="ECO:0000313" key="1">
    <source>
        <dbReference type="EMBL" id="KAJ8479341.1"/>
    </source>
</evidence>
<organism evidence="1 2">
    <name type="scientific">Ensete ventricosum</name>
    <name type="common">Abyssinian banana</name>
    <name type="synonym">Musa ensete</name>
    <dbReference type="NCBI Taxonomy" id="4639"/>
    <lineage>
        <taxon>Eukaryota</taxon>
        <taxon>Viridiplantae</taxon>
        <taxon>Streptophyta</taxon>
        <taxon>Embryophyta</taxon>
        <taxon>Tracheophyta</taxon>
        <taxon>Spermatophyta</taxon>
        <taxon>Magnoliopsida</taxon>
        <taxon>Liliopsida</taxon>
        <taxon>Zingiberales</taxon>
        <taxon>Musaceae</taxon>
        <taxon>Ensete</taxon>
    </lineage>
</organism>
<name>A0AAV8PEU1_ENSVE</name>
<reference evidence="1 2" key="1">
    <citation type="submission" date="2022-12" db="EMBL/GenBank/DDBJ databases">
        <title>Chromosome-scale assembly of the Ensete ventricosum genome.</title>
        <authorList>
            <person name="Dussert Y."/>
            <person name="Stocks J."/>
            <person name="Wendawek A."/>
            <person name="Woldeyes F."/>
            <person name="Nichols R.A."/>
            <person name="Borrell J.S."/>
        </authorList>
    </citation>
    <scope>NUCLEOTIDE SEQUENCE [LARGE SCALE GENOMIC DNA]</scope>
    <source>
        <strain evidence="2">cv. Maze</strain>
        <tissue evidence="1">Seeds</tissue>
    </source>
</reference>
<protein>
    <submittedName>
        <fullName evidence="1">Uncharacterized protein</fullName>
    </submittedName>
</protein>